<keyword evidence="1 4" id="KW-0489">Methyltransferase</keyword>
<accession>A0A942E8N7</accession>
<dbReference type="Pfam" id="PF13649">
    <property type="entry name" value="Methyltransf_25"/>
    <property type="match status" value="1"/>
</dbReference>
<gene>
    <name evidence="4" type="ORF">KD146_15625</name>
</gene>
<dbReference type="PANTHER" id="PTHR43861:SF1">
    <property type="entry name" value="TRANS-ACONITATE 2-METHYLTRANSFERASE"/>
    <property type="match status" value="1"/>
</dbReference>
<reference evidence="4" key="1">
    <citation type="submission" date="2021-04" db="EMBL/GenBank/DDBJ databases">
        <title>Devosia litorisediminis sp. nov., isolated from a sand dune.</title>
        <authorList>
            <person name="Park S."/>
            <person name="Yoon J.-H."/>
        </authorList>
    </citation>
    <scope>NUCLEOTIDE SEQUENCE</scope>
    <source>
        <strain evidence="4">BSSL-BM10</strain>
    </source>
</reference>
<feature type="domain" description="Methyltransferase" evidence="3">
    <location>
        <begin position="60"/>
        <end position="148"/>
    </location>
</feature>
<keyword evidence="5" id="KW-1185">Reference proteome</keyword>
<evidence type="ECO:0000256" key="2">
    <source>
        <dbReference type="ARBA" id="ARBA00022679"/>
    </source>
</evidence>
<dbReference type="RefSeq" id="WP_212659771.1">
    <property type="nucleotide sequence ID" value="NZ_JAGXTP010000003.1"/>
</dbReference>
<dbReference type="Gene3D" id="3.40.50.150">
    <property type="entry name" value="Vaccinia Virus protein VP39"/>
    <property type="match status" value="1"/>
</dbReference>
<organism evidence="4 5">
    <name type="scientific">Devosia litorisediminis</name>
    <dbReference type="NCBI Taxonomy" id="2829817"/>
    <lineage>
        <taxon>Bacteria</taxon>
        <taxon>Pseudomonadati</taxon>
        <taxon>Pseudomonadota</taxon>
        <taxon>Alphaproteobacteria</taxon>
        <taxon>Hyphomicrobiales</taxon>
        <taxon>Devosiaceae</taxon>
        <taxon>Devosia</taxon>
    </lineage>
</organism>
<dbReference type="CDD" id="cd02440">
    <property type="entry name" value="AdoMet_MTases"/>
    <property type="match status" value="1"/>
</dbReference>
<protein>
    <submittedName>
        <fullName evidence="4">Class I SAM-dependent methyltransferase</fullName>
    </submittedName>
</protein>
<dbReference type="InterPro" id="IPR029063">
    <property type="entry name" value="SAM-dependent_MTases_sf"/>
</dbReference>
<dbReference type="PANTHER" id="PTHR43861">
    <property type="entry name" value="TRANS-ACONITATE 2-METHYLTRANSFERASE-RELATED"/>
    <property type="match status" value="1"/>
</dbReference>
<dbReference type="SUPFAM" id="SSF53335">
    <property type="entry name" value="S-adenosyl-L-methionine-dependent methyltransferases"/>
    <property type="match status" value="1"/>
</dbReference>
<dbReference type="Proteomes" id="UP000678281">
    <property type="component" value="Unassembled WGS sequence"/>
</dbReference>
<sequence>MNTKARAVSPGLLFWSKVIADAQTLKFYAETAPAYAQHGSDEPDQNLRDFIVALPTGAKVLELGTGGGRDAAFMLGQGIAIDATDGSPELAAEAERRIGQPVSIMRFDQLAATACYDGVWANACLLHAPADELTEDLTRIHRALKPGGLFVSSFKAGTGEGRDKFGRYYNYPDQATLESHFQAAANWQSLSISARPGSGYDKLPTSWLWVSARA</sequence>
<evidence type="ECO:0000313" key="4">
    <source>
        <dbReference type="EMBL" id="MBS3850130.1"/>
    </source>
</evidence>
<dbReference type="InterPro" id="IPR041698">
    <property type="entry name" value="Methyltransf_25"/>
</dbReference>
<dbReference type="AlphaFoldDB" id="A0A942E8N7"/>
<evidence type="ECO:0000313" key="5">
    <source>
        <dbReference type="Proteomes" id="UP000678281"/>
    </source>
</evidence>
<comment type="caution">
    <text evidence="4">The sequence shown here is derived from an EMBL/GenBank/DDBJ whole genome shotgun (WGS) entry which is preliminary data.</text>
</comment>
<dbReference type="GO" id="GO:0008168">
    <property type="term" value="F:methyltransferase activity"/>
    <property type="evidence" value="ECO:0007669"/>
    <property type="project" value="UniProtKB-KW"/>
</dbReference>
<name>A0A942E8N7_9HYPH</name>
<dbReference type="GO" id="GO:0032259">
    <property type="term" value="P:methylation"/>
    <property type="evidence" value="ECO:0007669"/>
    <property type="project" value="UniProtKB-KW"/>
</dbReference>
<keyword evidence="2" id="KW-0808">Transferase</keyword>
<proteinExistence type="predicted"/>
<evidence type="ECO:0000256" key="1">
    <source>
        <dbReference type="ARBA" id="ARBA00022603"/>
    </source>
</evidence>
<evidence type="ECO:0000259" key="3">
    <source>
        <dbReference type="Pfam" id="PF13649"/>
    </source>
</evidence>
<dbReference type="EMBL" id="JAGXTP010000003">
    <property type="protein sequence ID" value="MBS3850130.1"/>
    <property type="molecule type" value="Genomic_DNA"/>
</dbReference>